<gene>
    <name evidence="3" type="ORF">BOA8489_03597</name>
</gene>
<dbReference type="InterPro" id="IPR002364">
    <property type="entry name" value="Quin_OxRdtase/zeta-crystal_CS"/>
</dbReference>
<dbReference type="Pfam" id="PF08240">
    <property type="entry name" value="ADH_N"/>
    <property type="match status" value="1"/>
</dbReference>
<dbReference type="SUPFAM" id="SSF51735">
    <property type="entry name" value="NAD(P)-binding Rossmann-fold domains"/>
    <property type="match status" value="1"/>
</dbReference>
<dbReference type="InterPro" id="IPR036291">
    <property type="entry name" value="NAD(P)-bd_dom_sf"/>
</dbReference>
<dbReference type="GO" id="GO:0008270">
    <property type="term" value="F:zinc ion binding"/>
    <property type="evidence" value="ECO:0007669"/>
    <property type="project" value="InterPro"/>
</dbReference>
<evidence type="ECO:0000313" key="4">
    <source>
        <dbReference type="Proteomes" id="UP000201838"/>
    </source>
</evidence>
<accession>A0A238J6E8</accession>
<proteinExistence type="predicted"/>
<sequence>MKAAVYHDYAAPVEIVEVAKPLLQDSSVLIQVHAASLNPIDNILRAGYLRQMLELSFPHVKGYDVSGKVVEVGKDVKSVKVGDEVFARPNQEDAGAIAEFARLQESELAIKPANISHEQAASVPLAGLTAWQALVSKGNIQAGDKVLIHAGSGGVGTLAIQIAKHFGAFVATTTSGKNADLVKDLGADLVIDYTTQTFEDELSDYDLVVDTMGGETLERSFKVLKKGGTIVSVKGQDTDGLAAKYGVNFEWFFMWPDGEMLAELGKLLSDGTVKTVIDSSYPMDQSAEAFDRLATGRAKGKIVVSIK</sequence>
<dbReference type="InterPro" id="IPR011032">
    <property type="entry name" value="GroES-like_sf"/>
</dbReference>
<protein>
    <submittedName>
        <fullName evidence="3">Zinc-type alcohol dehydrogenase-like protein</fullName>
    </submittedName>
</protein>
<dbReference type="GO" id="GO:0016491">
    <property type="term" value="F:oxidoreductase activity"/>
    <property type="evidence" value="ECO:0007669"/>
    <property type="project" value="UniProtKB-KW"/>
</dbReference>
<dbReference type="Gene3D" id="3.90.180.10">
    <property type="entry name" value="Medium-chain alcohol dehydrogenases, catalytic domain"/>
    <property type="match status" value="1"/>
</dbReference>
<dbReference type="PANTHER" id="PTHR11695:SF294">
    <property type="entry name" value="RETICULON-4-INTERACTING PROTEIN 1, MITOCHONDRIAL"/>
    <property type="match status" value="1"/>
</dbReference>
<dbReference type="CDD" id="cd05289">
    <property type="entry name" value="MDR_like_2"/>
    <property type="match status" value="1"/>
</dbReference>
<dbReference type="InterPro" id="IPR013154">
    <property type="entry name" value="ADH-like_N"/>
</dbReference>
<dbReference type="InterPro" id="IPR050700">
    <property type="entry name" value="YIM1/Zinc_Alcohol_DH_Fams"/>
</dbReference>
<name>A0A238J6E8_9RHOB</name>
<dbReference type="PROSITE" id="PS01162">
    <property type="entry name" value="QOR_ZETA_CRYSTAL"/>
    <property type="match status" value="1"/>
</dbReference>
<dbReference type="Pfam" id="PF13602">
    <property type="entry name" value="ADH_zinc_N_2"/>
    <property type="match status" value="1"/>
</dbReference>
<keyword evidence="1" id="KW-0560">Oxidoreductase</keyword>
<reference evidence="3 4" key="1">
    <citation type="submission" date="2017-05" db="EMBL/GenBank/DDBJ databases">
        <authorList>
            <person name="Song R."/>
            <person name="Chenine A.L."/>
            <person name="Ruprecht R.M."/>
        </authorList>
    </citation>
    <scope>NUCLEOTIDE SEQUENCE [LARGE SCALE GENOMIC DNA]</scope>
    <source>
        <strain evidence="3 4">CECT 8489</strain>
    </source>
</reference>
<evidence type="ECO:0000259" key="2">
    <source>
        <dbReference type="SMART" id="SM00829"/>
    </source>
</evidence>
<dbReference type="OrthoDB" id="5295340at2"/>
<dbReference type="PANTHER" id="PTHR11695">
    <property type="entry name" value="ALCOHOL DEHYDROGENASE RELATED"/>
    <property type="match status" value="1"/>
</dbReference>
<evidence type="ECO:0000313" key="3">
    <source>
        <dbReference type="EMBL" id="SMX25454.1"/>
    </source>
</evidence>
<evidence type="ECO:0000256" key="1">
    <source>
        <dbReference type="ARBA" id="ARBA00023002"/>
    </source>
</evidence>
<keyword evidence="4" id="KW-1185">Reference proteome</keyword>
<dbReference type="RefSeq" id="WP_093975648.1">
    <property type="nucleotide sequence ID" value="NZ_FXXQ01000017.1"/>
</dbReference>
<dbReference type="EMBL" id="FXXQ01000017">
    <property type="protein sequence ID" value="SMX25454.1"/>
    <property type="molecule type" value="Genomic_DNA"/>
</dbReference>
<feature type="domain" description="Enoyl reductase (ER)" evidence="2">
    <location>
        <begin position="10"/>
        <end position="304"/>
    </location>
</feature>
<dbReference type="Proteomes" id="UP000201838">
    <property type="component" value="Unassembled WGS sequence"/>
</dbReference>
<dbReference type="SMART" id="SM00829">
    <property type="entry name" value="PKS_ER"/>
    <property type="match status" value="1"/>
</dbReference>
<dbReference type="AlphaFoldDB" id="A0A238J6E8"/>
<organism evidence="3 4">
    <name type="scientific">Boseongicola aestuarii</name>
    <dbReference type="NCBI Taxonomy" id="1470561"/>
    <lineage>
        <taxon>Bacteria</taxon>
        <taxon>Pseudomonadati</taxon>
        <taxon>Pseudomonadota</taxon>
        <taxon>Alphaproteobacteria</taxon>
        <taxon>Rhodobacterales</taxon>
        <taxon>Paracoccaceae</taxon>
        <taxon>Boseongicola</taxon>
    </lineage>
</organism>
<dbReference type="SUPFAM" id="SSF50129">
    <property type="entry name" value="GroES-like"/>
    <property type="match status" value="1"/>
</dbReference>
<dbReference type="InterPro" id="IPR020843">
    <property type="entry name" value="ER"/>
</dbReference>
<dbReference type="Gene3D" id="3.40.50.720">
    <property type="entry name" value="NAD(P)-binding Rossmann-like Domain"/>
    <property type="match status" value="1"/>
</dbReference>